<evidence type="ECO:0000313" key="1">
    <source>
        <dbReference type="EMBL" id="KAF6745791.1"/>
    </source>
</evidence>
<organism evidence="1 2">
    <name type="scientific">Ephemerocybe angulata</name>
    <dbReference type="NCBI Taxonomy" id="980116"/>
    <lineage>
        <taxon>Eukaryota</taxon>
        <taxon>Fungi</taxon>
        <taxon>Dikarya</taxon>
        <taxon>Basidiomycota</taxon>
        <taxon>Agaricomycotina</taxon>
        <taxon>Agaricomycetes</taxon>
        <taxon>Agaricomycetidae</taxon>
        <taxon>Agaricales</taxon>
        <taxon>Agaricineae</taxon>
        <taxon>Psathyrellaceae</taxon>
        <taxon>Ephemerocybe</taxon>
    </lineage>
</organism>
<evidence type="ECO:0000313" key="2">
    <source>
        <dbReference type="Proteomes" id="UP000521943"/>
    </source>
</evidence>
<proteinExistence type="predicted"/>
<protein>
    <submittedName>
        <fullName evidence="1">Uncharacterized protein</fullName>
    </submittedName>
</protein>
<dbReference type="EMBL" id="JACGCI010000099">
    <property type="protein sequence ID" value="KAF6745791.1"/>
    <property type="molecule type" value="Genomic_DNA"/>
</dbReference>
<sequence>MKLETHRFAEWDERDVRQNLPPHVVLSPRYRRSVPPLDGSLQCFWTLCVDLANRVIFGWLNSGLGRVNVQWVECAFERLLCRSSNGWYGQWVGVSLPTPLQTNPNRRQVPQSHSALSPQKVQHNISGVVDLTALENEDLRRPKHTATLCTSPSSFFAHDADLDSSAPALTPRNAATAGSHYSRPVGPVTFGVCRHSASRPRRMHAPDIHTARLNSTQPGAPLFDPSRASVDPKNGVVSWCRAFIPDSQRATSDLGRRSVDFSLRVSASTRDVPSVSDLANEQRWVVMRISGEFTSNSPVVGLGAPSFRVWRVCNDGGSLDGNMPLAWRAVFGVCARVRCVSGGGRHARCVSVLAEGACGWACVWTWVEMESEQEPPSRRRWFDWACTIAVELRLDGDRGY</sequence>
<gene>
    <name evidence="1" type="ORF">DFP72DRAFT_855976</name>
</gene>
<dbReference type="AlphaFoldDB" id="A0A8H6LYI0"/>
<dbReference type="Proteomes" id="UP000521943">
    <property type="component" value="Unassembled WGS sequence"/>
</dbReference>
<name>A0A8H6LYI0_9AGAR</name>
<comment type="caution">
    <text evidence="1">The sequence shown here is derived from an EMBL/GenBank/DDBJ whole genome shotgun (WGS) entry which is preliminary data.</text>
</comment>
<accession>A0A8H6LYI0</accession>
<keyword evidence="2" id="KW-1185">Reference proteome</keyword>
<reference evidence="1 2" key="1">
    <citation type="submission" date="2020-07" db="EMBL/GenBank/DDBJ databases">
        <title>Comparative genomics of pyrophilous fungi reveals a link between fire events and developmental genes.</title>
        <authorList>
            <consortium name="DOE Joint Genome Institute"/>
            <person name="Steindorff A.S."/>
            <person name="Carver A."/>
            <person name="Calhoun S."/>
            <person name="Stillman K."/>
            <person name="Liu H."/>
            <person name="Lipzen A."/>
            <person name="Pangilinan J."/>
            <person name="Labutti K."/>
            <person name="Bruns T.D."/>
            <person name="Grigoriev I.V."/>
        </authorList>
    </citation>
    <scope>NUCLEOTIDE SEQUENCE [LARGE SCALE GENOMIC DNA]</scope>
    <source>
        <strain evidence="1 2">CBS 144469</strain>
    </source>
</reference>